<comment type="caution">
    <text evidence="1">The sequence shown here is derived from an EMBL/GenBank/DDBJ whole genome shotgun (WGS) entry which is preliminary data.</text>
</comment>
<dbReference type="Proteomes" id="UP000319783">
    <property type="component" value="Unassembled WGS sequence"/>
</dbReference>
<sequence length="48" mass="5647">MTFIDFVVCREDIKSYGEKILIVLDRSRFLVVIGRQTPLATFRCRARL</sequence>
<reference evidence="1 2" key="1">
    <citation type="submission" date="2019-04" db="EMBL/GenBank/DDBJ databases">
        <title>Genome of a novel bacterium Candidatus Jettenia ecosi reconstructed from metagenome of an anammox bioreactor.</title>
        <authorList>
            <person name="Mardanov A.V."/>
            <person name="Beletsky A.V."/>
            <person name="Ravin N.V."/>
            <person name="Botchkova E.A."/>
            <person name="Litti Y.V."/>
            <person name="Nozhevnikova A.N."/>
        </authorList>
    </citation>
    <scope>NUCLEOTIDE SEQUENCE [LARGE SCALE GENOMIC DNA]</scope>
    <source>
        <strain evidence="1">J2</strain>
    </source>
</reference>
<proteinExistence type="predicted"/>
<evidence type="ECO:0000313" key="2">
    <source>
        <dbReference type="Proteomes" id="UP000319783"/>
    </source>
</evidence>
<protein>
    <submittedName>
        <fullName evidence="1">Uncharacterized protein</fullName>
    </submittedName>
</protein>
<organism evidence="1 2">
    <name type="scientific">Candidatus Jettenia ecosi</name>
    <dbReference type="NCBI Taxonomy" id="2494326"/>
    <lineage>
        <taxon>Bacteria</taxon>
        <taxon>Pseudomonadati</taxon>
        <taxon>Planctomycetota</taxon>
        <taxon>Candidatus Brocadiia</taxon>
        <taxon>Candidatus Brocadiales</taxon>
        <taxon>Candidatus Brocadiaceae</taxon>
        <taxon>Candidatus Jettenia</taxon>
    </lineage>
</organism>
<gene>
    <name evidence="1" type="ORF">JETT_0170</name>
</gene>
<accession>A0A533QFV8</accession>
<dbReference type="AlphaFoldDB" id="A0A533QFV8"/>
<name>A0A533QFV8_9BACT</name>
<dbReference type="EMBL" id="SULG01000002">
    <property type="protein sequence ID" value="TLD43539.1"/>
    <property type="molecule type" value="Genomic_DNA"/>
</dbReference>
<evidence type="ECO:0000313" key="1">
    <source>
        <dbReference type="EMBL" id="TLD43539.1"/>
    </source>
</evidence>